<comment type="caution">
    <text evidence="1">The sequence shown here is derived from an EMBL/GenBank/DDBJ whole genome shotgun (WGS) entry which is preliminary data.</text>
</comment>
<reference evidence="2" key="2">
    <citation type="journal article" date="2018" name="Mol. Plant Microbe Interact.">
        <title>Genome sequence resources for the wheat stripe rust pathogen (Puccinia striiformis f. sp. tritici) and the barley stripe rust pathogen (Puccinia striiformis f. sp. hordei).</title>
        <authorList>
            <person name="Xia C."/>
            <person name="Wang M."/>
            <person name="Yin C."/>
            <person name="Cornejo O.E."/>
            <person name="Hulbert S.H."/>
            <person name="Chen X."/>
        </authorList>
    </citation>
    <scope>NUCLEOTIDE SEQUENCE [LARGE SCALE GENOMIC DNA]</scope>
    <source>
        <strain evidence="2">93-210</strain>
    </source>
</reference>
<proteinExistence type="predicted"/>
<protein>
    <submittedName>
        <fullName evidence="1">Uncharacterized protein</fullName>
    </submittedName>
</protein>
<organism evidence="1 2">
    <name type="scientific">Puccinia striiformis f. sp. tritici</name>
    <dbReference type="NCBI Taxonomy" id="168172"/>
    <lineage>
        <taxon>Eukaryota</taxon>
        <taxon>Fungi</taxon>
        <taxon>Dikarya</taxon>
        <taxon>Basidiomycota</taxon>
        <taxon>Pucciniomycotina</taxon>
        <taxon>Pucciniomycetes</taxon>
        <taxon>Pucciniales</taxon>
        <taxon>Pucciniaceae</taxon>
        <taxon>Puccinia</taxon>
    </lineage>
</organism>
<gene>
    <name evidence="1" type="ORF">MJO28_010216</name>
</gene>
<reference evidence="2" key="1">
    <citation type="journal article" date="2018" name="BMC Genomics">
        <title>Genomic insights into host adaptation between the wheat stripe rust pathogen (Puccinia striiformis f. sp. tritici) and the barley stripe rust pathogen (Puccinia striiformis f. sp. hordei).</title>
        <authorList>
            <person name="Xia C."/>
            <person name="Wang M."/>
            <person name="Yin C."/>
            <person name="Cornejo O.E."/>
            <person name="Hulbert S.H."/>
            <person name="Chen X."/>
        </authorList>
    </citation>
    <scope>NUCLEOTIDE SEQUENCE [LARGE SCALE GENOMIC DNA]</scope>
    <source>
        <strain evidence="2">93-210</strain>
    </source>
</reference>
<keyword evidence="2" id="KW-1185">Reference proteome</keyword>
<name>A0ACC0E562_9BASI</name>
<dbReference type="EMBL" id="CM045874">
    <property type="protein sequence ID" value="KAI7944521.1"/>
    <property type="molecule type" value="Genomic_DNA"/>
</dbReference>
<accession>A0ACC0E562</accession>
<sequence length="511" mass="52007">MADMIDTMRSLLFVFVLIAALESSLAFPSLLPRQLVTPPPQTPVTPPPAQGATPTPPNSLPPVGTKGIGTVVVESLPAGTGTGAKAPGGEPSRAAGGEPSRAAGGGKGATGDINLTILNFALTIENLEAQFYQDALAIFPVQAMQKAGLSSFQATAITQQIQRQLADEQAHVQILQAAIQAAGGMPFSGCQFNFRSILTDPITFLASARSIEAAGVSAYMGAASLITSTPLLSAAATILPVEARHSTLLNMFAGGSASPQAFDLPLSPPQVLAIVGGLLQNCQAADLGLTANQPLSIIDGVTQSTLFTAGSILQFQTSAQVQNMEPNSLSCQMLVGGANTALVMPASSCIIPAQTSGGPLNGMVAVYLTSNAQPLTSTLKGQPQNVVAGPALIFVDANPQEVLSQVFTVKGLNLKSLPTANLASAALTTQPGGGSEGKQEEKGGAPAAARNVDTKKKAVGGKNATATGSDRKLIQNNNATDPSPVGFNHALLDVSWSAIPKGVVQNPSQPT</sequence>
<dbReference type="Proteomes" id="UP001060170">
    <property type="component" value="Chromosome 10"/>
</dbReference>
<evidence type="ECO:0000313" key="2">
    <source>
        <dbReference type="Proteomes" id="UP001060170"/>
    </source>
</evidence>
<reference evidence="1 2" key="3">
    <citation type="journal article" date="2022" name="Microbiol. Spectr.">
        <title>Folding features and dynamics of 3D genome architecture in plant fungal pathogens.</title>
        <authorList>
            <person name="Xia C."/>
        </authorList>
    </citation>
    <scope>NUCLEOTIDE SEQUENCE [LARGE SCALE GENOMIC DNA]</scope>
    <source>
        <strain evidence="1 2">93-210</strain>
    </source>
</reference>
<evidence type="ECO:0000313" key="1">
    <source>
        <dbReference type="EMBL" id="KAI7944521.1"/>
    </source>
</evidence>